<evidence type="ECO:0000313" key="7">
    <source>
        <dbReference type="EMBL" id="AVP40303.1"/>
    </source>
</evidence>
<dbReference type="PANTHER" id="PTHR23409:SF18">
    <property type="entry name" value="RIBONUCLEOSIDE-DIPHOSPHATE REDUCTASE SUBUNIT M2"/>
    <property type="match status" value="1"/>
</dbReference>
<dbReference type="NCBIfam" id="NF007183">
    <property type="entry name" value="PRK09614.1-2"/>
    <property type="match status" value="1"/>
</dbReference>
<dbReference type="InterPro" id="IPR000358">
    <property type="entry name" value="RNR_small_fam"/>
</dbReference>
<dbReference type="GO" id="GO:0009263">
    <property type="term" value="P:deoxyribonucleotide biosynthetic process"/>
    <property type="evidence" value="ECO:0007669"/>
    <property type="project" value="InterPro"/>
</dbReference>
<dbReference type="PANTHER" id="PTHR23409">
    <property type="entry name" value="RIBONUCLEOSIDE-DIPHOSPHATE REDUCTASE SMALL CHAIN"/>
    <property type="match status" value="1"/>
</dbReference>
<evidence type="ECO:0000256" key="1">
    <source>
        <dbReference type="ARBA" id="ARBA00001962"/>
    </source>
</evidence>
<reference evidence="7 8" key="1">
    <citation type="submission" date="2018-03" db="EMBL/GenBank/DDBJ databases">
        <title>Isolation, the biological characteristics and genomics of two new strains of lysate Staphylococcus aureus phage.</title>
        <authorList>
            <person name="Jin X."/>
            <person name="Zhang C."/>
        </authorList>
    </citation>
    <scope>NUCLEOTIDE SEQUENCE [LARGE SCALE GENOMIC DNA]</scope>
</reference>
<dbReference type="InterPro" id="IPR009078">
    <property type="entry name" value="Ferritin-like_SF"/>
</dbReference>
<dbReference type="GO" id="GO:0004748">
    <property type="term" value="F:ribonucleoside-diphosphate reductase activity, thioredoxin disulfide as acceptor"/>
    <property type="evidence" value="ECO:0007669"/>
    <property type="project" value="UniProtKB-EC"/>
</dbReference>
<dbReference type="EMBL" id="MH078572">
    <property type="protein sequence ID" value="AVP40303.1"/>
    <property type="molecule type" value="Genomic_DNA"/>
</dbReference>
<keyword evidence="6" id="KW-0408">Iron</keyword>
<evidence type="ECO:0000256" key="4">
    <source>
        <dbReference type="ARBA" id="ARBA00022723"/>
    </source>
</evidence>
<dbReference type="SUPFAM" id="SSF47240">
    <property type="entry name" value="Ferritin-like"/>
    <property type="match status" value="1"/>
</dbReference>
<keyword evidence="8" id="KW-1185">Reference proteome</keyword>
<evidence type="ECO:0000256" key="2">
    <source>
        <dbReference type="ARBA" id="ARBA00009303"/>
    </source>
</evidence>
<dbReference type="EC" id="1.17.4.1" evidence="3"/>
<keyword evidence="4" id="KW-0479">Metal-binding</keyword>
<dbReference type="UniPathway" id="UPA00326"/>
<dbReference type="RefSeq" id="YP_009799554.1">
    <property type="nucleotide sequence ID" value="NC_047945.1"/>
</dbReference>
<keyword evidence="5 7" id="KW-0560">Oxidoreductase</keyword>
<protein>
    <recommendedName>
        <fullName evidence="3">ribonucleoside-diphosphate reductase</fullName>
        <ecNumber evidence="3">1.17.4.1</ecNumber>
    </recommendedName>
</protein>
<dbReference type="Pfam" id="PF00268">
    <property type="entry name" value="Ribonuc_red_sm"/>
    <property type="match status" value="1"/>
</dbReference>
<name>A0A2P1MXK4_9CAUD</name>
<dbReference type="GO" id="GO:0046872">
    <property type="term" value="F:metal ion binding"/>
    <property type="evidence" value="ECO:0007669"/>
    <property type="project" value="UniProtKB-KW"/>
</dbReference>
<dbReference type="Proteomes" id="UP000241797">
    <property type="component" value="Segment"/>
</dbReference>
<proteinExistence type="inferred from homology"/>
<dbReference type="InterPro" id="IPR033909">
    <property type="entry name" value="RNR_small"/>
</dbReference>
<comment type="similarity">
    <text evidence="2">Belongs to the ribonucleoside diphosphate reductase small chain family.</text>
</comment>
<dbReference type="Gene3D" id="1.10.620.20">
    <property type="entry name" value="Ribonucleotide Reductase, subunit A"/>
    <property type="match status" value="1"/>
</dbReference>
<accession>A0A2P1MXK4</accession>
<dbReference type="InterPro" id="IPR012348">
    <property type="entry name" value="RNR-like"/>
</dbReference>
<dbReference type="GeneID" id="54990043"/>
<dbReference type="CDD" id="cd01049">
    <property type="entry name" value="RNRR2"/>
    <property type="match status" value="1"/>
</dbReference>
<dbReference type="KEGG" id="vg:54990043"/>
<sequence>MDITDKVKKHYEDKNKTLKAINWNVEDDTMSDVYWEQGVSQFWLPEEFDISRDLSSWEALTKDEKETYKKVLAGLTGLDTKQGGEGMNLVSYHEPRLKYQAVFAFMGGMEEVHSKSYSHIFTTLLKNKDTNYLLDEWVEEEPHLTVKAQYIGYYYDQLLKPNPTLKDLYMAKVASSFLESALFYSGFYYPLLLAGQGKMTQSGAIIYKITQDESYHGSAVGLTAQYDYELMSEEEQKEVDKLTYELLDLLYENEKSYTQNLYDNLGLTEDVLNYVQYNFNRAMQNLGRDDYFNPEPFNPIVENQTNVDRLRNVDFFSGKADYEKSTHIADIQDEDFKIDERQSKLVDEFL</sequence>
<comment type="cofactor">
    <cofactor evidence="1">
        <name>Fe cation</name>
        <dbReference type="ChEBI" id="CHEBI:24875"/>
    </cofactor>
</comment>
<evidence type="ECO:0000256" key="6">
    <source>
        <dbReference type="ARBA" id="ARBA00023004"/>
    </source>
</evidence>
<evidence type="ECO:0000256" key="5">
    <source>
        <dbReference type="ARBA" id="ARBA00023002"/>
    </source>
</evidence>
<organism evidence="7 8">
    <name type="scientific">Staphylococcus phage phiSA_BS1</name>
    <dbReference type="NCBI Taxonomy" id="2126734"/>
    <lineage>
        <taxon>Viruses</taxon>
        <taxon>Duplodnaviria</taxon>
        <taxon>Heunggongvirae</taxon>
        <taxon>Uroviricota</taxon>
        <taxon>Caudoviricetes</taxon>
        <taxon>Herelleviridae</taxon>
        <taxon>Twortvirinae</taxon>
        <taxon>Baoshanvirus</taxon>
        <taxon>Baoshanvirus BS1</taxon>
    </lineage>
</organism>
<evidence type="ECO:0000256" key="3">
    <source>
        <dbReference type="ARBA" id="ARBA00012274"/>
    </source>
</evidence>
<evidence type="ECO:0000313" key="8">
    <source>
        <dbReference type="Proteomes" id="UP000241797"/>
    </source>
</evidence>